<dbReference type="InterPro" id="IPR050766">
    <property type="entry name" value="Bact_Lucif_Oxidored"/>
</dbReference>
<dbReference type="InterPro" id="IPR036661">
    <property type="entry name" value="Luciferase-like_sf"/>
</dbReference>
<dbReference type="SUPFAM" id="SSF51679">
    <property type="entry name" value="Bacterial luciferase-like"/>
    <property type="match status" value="1"/>
</dbReference>
<dbReference type="PANTHER" id="PTHR30137:SF8">
    <property type="entry name" value="BLR5498 PROTEIN"/>
    <property type="match status" value="1"/>
</dbReference>
<dbReference type="Pfam" id="PF00296">
    <property type="entry name" value="Bac_luciferase"/>
    <property type="match status" value="1"/>
</dbReference>
<protein>
    <submittedName>
        <fullName evidence="4">LLM class flavin-dependent oxidoreductase</fullName>
    </submittedName>
</protein>
<dbReference type="EMBL" id="JAINVZ010000010">
    <property type="protein sequence ID" value="MBY8886424.1"/>
    <property type="molecule type" value="Genomic_DNA"/>
</dbReference>
<sequence>MNASQRRQGGGPLDFGVFFFAAVGDQAGETYRLMLDCARRADELDLAFVSTPERHFHRFGGAFPNPAVSSAAIAAVTSRVQIRAGSVVTPLHPTARVVEDFAMVDGISGGRTAISVGSGWNVNDFVLAPEAYEGRRARMVADVDAIREAWRTGSWTGPDPLGKEVTLSVFPRPVQRELEIWVTASRSEGTFREAGRLGCNILTHLENQDPESLADKAAIYRAARAEHGWEGPGKITVMMHTFLAEDSAQARATGGGWLRDYLLTAIDLESKAVTAGGRMSGGKQGRDVLAAQAAQRKLAELGVNRYLSGNSLIGSLDEVTATAERVRAAGADEIACLVDFVGDSAQVLSSLDLVGELRQRFTGAANAVTDSDAAPAAA</sequence>
<name>A0ABS7QXB3_9ACTN</name>
<comment type="caution">
    <text evidence="4">The sequence shown here is derived from an EMBL/GenBank/DDBJ whole genome shotgun (WGS) entry which is preliminary data.</text>
</comment>
<dbReference type="PANTHER" id="PTHR30137">
    <property type="entry name" value="LUCIFERASE-LIKE MONOOXYGENASE"/>
    <property type="match status" value="1"/>
</dbReference>
<reference evidence="4 5" key="1">
    <citation type="submission" date="2021-08" db="EMBL/GenBank/DDBJ databases">
        <title>Streptomyces sp. PTM05 isolated from lichen.</title>
        <authorList>
            <person name="Somphong A."/>
            <person name="Phongsopitanun W."/>
            <person name="Tanasupawat S."/>
        </authorList>
    </citation>
    <scope>NUCLEOTIDE SEQUENCE [LARGE SCALE GENOMIC DNA]</scope>
    <source>
        <strain evidence="4 5">Ptm05</strain>
    </source>
</reference>
<gene>
    <name evidence="4" type="ORF">K7472_16335</name>
</gene>
<dbReference type="Gene3D" id="3.20.20.30">
    <property type="entry name" value="Luciferase-like domain"/>
    <property type="match status" value="1"/>
</dbReference>
<accession>A0ABS7QXB3</accession>
<evidence type="ECO:0000256" key="1">
    <source>
        <dbReference type="ARBA" id="ARBA00023002"/>
    </source>
</evidence>
<dbReference type="RefSeq" id="WP_222978634.1">
    <property type="nucleotide sequence ID" value="NZ_JAINVZ010000010.1"/>
</dbReference>
<feature type="domain" description="Luciferase-like" evidence="3">
    <location>
        <begin position="14"/>
        <end position="332"/>
    </location>
</feature>
<evidence type="ECO:0000313" key="4">
    <source>
        <dbReference type="EMBL" id="MBY8886424.1"/>
    </source>
</evidence>
<keyword evidence="5" id="KW-1185">Reference proteome</keyword>
<evidence type="ECO:0000256" key="2">
    <source>
        <dbReference type="ARBA" id="ARBA00023033"/>
    </source>
</evidence>
<keyword evidence="1" id="KW-0560">Oxidoreductase</keyword>
<keyword evidence="2" id="KW-0503">Monooxygenase</keyword>
<organism evidence="4 5">
    <name type="scientific">Streptantibioticus parmotrematis</name>
    <dbReference type="NCBI Taxonomy" id="2873249"/>
    <lineage>
        <taxon>Bacteria</taxon>
        <taxon>Bacillati</taxon>
        <taxon>Actinomycetota</taxon>
        <taxon>Actinomycetes</taxon>
        <taxon>Kitasatosporales</taxon>
        <taxon>Streptomycetaceae</taxon>
        <taxon>Streptantibioticus</taxon>
    </lineage>
</organism>
<dbReference type="InterPro" id="IPR024011">
    <property type="entry name" value="Biosynth_lucif-like_mOase_dom"/>
</dbReference>
<dbReference type="NCBIfam" id="TIGR04020">
    <property type="entry name" value="seco_metab_LLM"/>
    <property type="match status" value="1"/>
</dbReference>
<evidence type="ECO:0000259" key="3">
    <source>
        <dbReference type="Pfam" id="PF00296"/>
    </source>
</evidence>
<dbReference type="Proteomes" id="UP001198565">
    <property type="component" value="Unassembled WGS sequence"/>
</dbReference>
<evidence type="ECO:0000313" key="5">
    <source>
        <dbReference type="Proteomes" id="UP001198565"/>
    </source>
</evidence>
<proteinExistence type="predicted"/>
<dbReference type="InterPro" id="IPR011251">
    <property type="entry name" value="Luciferase-like_dom"/>
</dbReference>